<dbReference type="Proteomes" id="UP000291822">
    <property type="component" value="Unassembled WGS sequence"/>
</dbReference>
<dbReference type="InterPro" id="IPR050769">
    <property type="entry name" value="NAT_camello-type"/>
</dbReference>
<feature type="domain" description="N-acetyltransferase" evidence="2">
    <location>
        <begin position="164"/>
        <end position="316"/>
    </location>
</feature>
<dbReference type="InterPro" id="IPR000835">
    <property type="entry name" value="HTH_MarR-typ"/>
</dbReference>
<dbReference type="AlphaFoldDB" id="A0A4R0YI63"/>
<dbReference type="InterPro" id="IPR016181">
    <property type="entry name" value="Acyl_CoA_acyltransferase"/>
</dbReference>
<protein>
    <submittedName>
        <fullName evidence="3">GNAT family N-acetyltransferase</fullName>
    </submittedName>
</protein>
<organism evidence="3 4">
    <name type="scientific">Dyella soli</name>
    <dbReference type="NCBI Taxonomy" id="522319"/>
    <lineage>
        <taxon>Bacteria</taxon>
        <taxon>Pseudomonadati</taxon>
        <taxon>Pseudomonadota</taxon>
        <taxon>Gammaproteobacteria</taxon>
        <taxon>Lysobacterales</taxon>
        <taxon>Rhodanobacteraceae</taxon>
        <taxon>Dyella</taxon>
    </lineage>
</organism>
<dbReference type="PANTHER" id="PTHR13947">
    <property type="entry name" value="GNAT FAMILY N-ACETYLTRANSFERASE"/>
    <property type="match status" value="1"/>
</dbReference>
<name>A0A4R0YI63_9GAMM</name>
<evidence type="ECO:0000313" key="4">
    <source>
        <dbReference type="Proteomes" id="UP000291822"/>
    </source>
</evidence>
<dbReference type="Pfam" id="PF00583">
    <property type="entry name" value="Acetyltransf_1"/>
    <property type="match status" value="1"/>
</dbReference>
<dbReference type="PROSITE" id="PS51186">
    <property type="entry name" value="GNAT"/>
    <property type="match status" value="1"/>
</dbReference>
<keyword evidence="1 3" id="KW-0808">Transferase</keyword>
<evidence type="ECO:0000313" key="3">
    <source>
        <dbReference type="EMBL" id="TCI08069.1"/>
    </source>
</evidence>
<dbReference type="PANTHER" id="PTHR13947:SF37">
    <property type="entry name" value="LD18367P"/>
    <property type="match status" value="1"/>
</dbReference>
<dbReference type="SMART" id="SM00347">
    <property type="entry name" value="HTH_MARR"/>
    <property type="match status" value="1"/>
</dbReference>
<proteinExistence type="predicted"/>
<dbReference type="Gene3D" id="1.10.10.10">
    <property type="entry name" value="Winged helix-like DNA-binding domain superfamily/Winged helix DNA-binding domain"/>
    <property type="match status" value="1"/>
</dbReference>
<dbReference type="CDD" id="cd04301">
    <property type="entry name" value="NAT_SF"/>
    <property type="match status" value="1"/>
</dbReference>
<dbReference type="EMBL" id="SJTG01000004">
    <property type="protein sequence ID" value="TCI08069.1"/>
    <property type="molecule type" value="Genomic_DNA"/>
</dbReference>
<comment type="caution">
    <text evidence="3">The sequence shown here is derived from an EMBL/GenBank/DDBJ whole genome shotgun (WGS) entry which is preliminary data.</text>
</comment>
<accession>A0A4R0YI63</accession>
<dbReference type="SUPFAM" id="SSF55729">
    <property type="entry name" value="Acyl-CoA N-acyltransferases (Nat)"/>
    <property type="match status" value="1"/>
</dbReference>
<dbReference type="Gene3D" id="3.40.630.30">
    <property type="match status" value="1"/>
</dbReference>
<dbReference type="SUPFAM" id="SSF46785">
    <property type="entry name" value="Winged helix' DNA-binding domain"/>
    <property type="match status" value="1"/>
</dbReference>
<sequence length="321" mass="35343">MYLSSLSELAFGSRLKALSDHFYLAADEVYRACGADIESRWFPVLRYLWESGPSAVGDVAAAIGQTHSAVSQLADKLEKQDMVRRLRDPDDGRRSVLALTDKAVKALGTLGPIWSAIRRGVVASLGEEGTRLLATLAACEKALAERPIVPAILAEYAQLNEAPVEIVAYQPELAPDFYRLNAHWLQKYFQIEDIDREMLGNPGRYVIEPGGAVFFARKGGEVVGTVALLRESPGVYELSKMCVDELFQGLGVGRKLLDAAIAEYHRRGGTTLFLESNSRLKTALNMYEKAGFVFQPAIRPGSHYARADVYMIYQPDAVRAA</sequence>
<gene>
    <name evidence="3" type="ORF">EZM97_25765</name>
</gene>
<keyword evidence="4" id="KW-1185">Reference proteome</keyword>
<dbReference type="InterPro" id="IPR036390">
    <property type="entry name" value="WH_DNA-bd_sf"/>
</dbReference>
<dbReference type="Pfam" id="PF12802">
    <property type="entry name" value="MarR_2"/>
    <property type="match status" value="1"/>
</dbReference>
<evidence type="ECO:0000256" key="1">
    <source>
        <dbReference type="ARBA" id="ARBA00022679"/>
    </source>
</evidence>
<dbReference type="GO" id="GO:0003700">
    <property type="term" value="F:DNA-binding transcription factor activity"/>
    <property type="evidence" value="ECO:0007669"/>
    <property type="project" value="InterPro"/>
</dbReference>
<dbReference type="InterPro" id="IPR000182">
    <property type="entry name" value="GNAT_dom"/>
</dbReference>
<evidence type="ECO:0000259" key="2">
    <source>
        <dbReference type="PROSITE" id="PS51186"/>
    </source>
</evidence>
<dbReference type="RefSeq" id="WP_131151989.1">
    <property type="nucleotide sequence ID" value="NZ_SJTG01000004.1"/>
</dbReference>
<dbReference type="GO" id="GO:0008080">
    <property type="term" value="F:N-acetyltransferase activity"/>
    <property type="evidence" value="ECO:0007669"/>
    <property type="project" value="InterPro"/>
</dbReference>
<reference evidence="3 4" key="1">
    <citation type="submission" date="2019-02" db="EMBL/GenBank/DDBJ databases">
        <title>Dyella amyloliquefaciens sp. nov., isolated from forest soil.</title>
        <authorList>
            <person name="Gao Z.-H."/>
            <person name="Qiu L.-H."/>
        </authorList>
    </citation>
    <scope>NUCLEOTIDE SEQUENCE [LARGE SCALE GENOMIC DNA]</scope>
    <source>
        <strain evidence="3 4">KACC 12747</strain>
    </source>
</reference>
<dbReference type="InterPro" id="IPR036388">
    <property type="entry name" value="WH-like_DNA-bd_sf"/>
</dbReference>